<gene>
    <name evidence="1" type="ORF">ACCAA_910024</name>
</gene>
<evidence type="ECO:0000313" key="2">
    <source>
        <dbReference type="Proteomes" id="UP000199169"/>
    </source>
</evidence>
<dbReference type="Proteomes" id="UP000199169">
    <property type="component" value="Unassembled WGS sequence"/>
</dbReference>
<evidence type="ECO:0000313" key="1">
    <source>
        <dbReference type="EMBL" id="SBT10202.1"/>
    </source>
</evidence>
<sequence>MPMALRLDDAHDVFLAHDQQLVAIDLDGLASVLAEQDAVTHLDGEGTNSAVFEHLAIADGADFALIGLFSGGIGDDNTGCGLALFFKTFNDHAIMQRANLHAVSPWLKQISEHYGQVQPTSIRDFGRALLALKANEC</sequence>
<dbReference type="AlphaFoldDB" id="A0A1A8XZT8"/>
<organism evidence="1 2">
    <name type="scientific">Candidatus Accumulibacter aalborgensis</name>
    <dbReference type="NCBI Taxonomy" id="1860102"/>
    <lineage>
        <taxon>Bacteria</taxon>
        <taxon>Pseudomonadati</taxon>
        <taxon>Pseudomonadota</taxon>
        <taxon>Betaproteobacteria</taxon>
        <taxon>Candidatus Accumulibacter</taxon>
    </lineage>
</organism>
<accession>A0A1A8XZT8</accession>
<dbReference type="EMBL" id="FLQX01000173">
    <property type="protein sequence ID" value="SBT10202.1"/>
    <property type="molecule type" value="Genomic_DNA"/>
</dbReference>
<protein>
    <submittedName>
        <fullName evidence="1">Uncharacterized protein</fullName>
    </submittedName>
</protein>
<name>A0A1A8XZT8_9PROT</name>
<reference evidence="1 2" key="1">
    <citation type="submission" date="2016-06" db="EMBL/GenBank/DDBJ databases">
        <authorList>
            <person name="Kjaerup R.B."/>
            <person name="Dalgaard T.S."/>
            <person name="Juul-Madsen H.R."/>
        </authorList>
    </citation>
    <scope>NUCLEOTIDE SEQUENCE [LARGE SCALE GENOMIC DNA]</scope>
    <source>
        <strain evidence="1">3</strain>
    </source>
</reference>
<keyword evidence="2" id="KW-1185">Reference proteome</keyword>
<proteinExistence type="predicted"/>